<dbReference type="STRING" id="1033810.HLPCO_001342"/>
<dbReference type="Proteomes" id="UP000005707">
    <property type="component" value="Unassembled WGS sequence"/>
</dbReference>
<keyword evidence="3 5" id="KW-1133">Transmembrane helix</keyword>
<proteinExistence type="predicted"/>
<evidence type="ECO:0000313" key="6">
    <source>
        <dbReference type="EMBL" id="ERJ12356.1"/>
    </source>
</evidence>
<evidence type="ECO:0000256" key="1">
    <source>
        <dbReference type="ARBA" id="ARBA00004141"/>
    </source>
</evidence>
<feature type="transmembrane region" description="Helical" evidence="5">
    <location>
        <begin position="247"/>
        <end position="265"/>
    </location>
</feature>
<feature type="transmembrane region" description="Helical" evidence="5">
    <location>
        <begin position="72"/>
        <end position="94"/>
    </location>
</feature>
<evidence type="ECO:0000256" key="4">
    <source>
        <dbReference type="ARBA" id="ARBA00023136"/>
    </source>
</evidence>
<dbReference type="InParanoid" id="U2EC39"/>
<dbReference type="PANTHER" id="PTHR33514:SF13">
    <property type="entry name" value="PROTEIN ABCI12, CHLOROPLASTIC"/>
    <property type="match status" value="1"/>
</dbReference>
<sequence length="269" mass="30874">MLDNIKLGQYLQGDSWFYRLDPRIKIIGTFTFIVIIFLAKDWTYGIITLFSLIVILTSGISLKFFYRSIRPIFFLMLFTFVLNLFFIKEGDVLVTIFDVVKIHEGALTRGAQIILRLILIVSFTSLLTFTTKPTDLTVGLESVFSPLKIIKFPAAELALMISISLRFIPTLLEETQKIMKAQTSRGADFTDGKLKEKVLQIVSLLVPMFIISFKRAEDLANAMEARGYIPGKERTRLNQLKLKLRDYLYLTSFLVVTALLVLYRLEFGW</sequence>
<dbReference type="CDD" id="cd16914">
    <property type="entry name" value="EcfT"/>
    <property type="match status" value="1"/>
</dbReference>
<reference evidence="6 7" key="1">
    <citation type="journal article" date="2011" name="J. Bacteriol.">
        <title>Genome sequence of Haloplasma contractile, an unusual contractile bacterium from a deep-sea anoxic brine lake.</title>
        <authorList>
            <person name="Antunes A."/>
            <person name="Alam I."/>
            <person name="El Dorry H."/>
            <person name="Siam R."/>
            <person name="Robertson A."/>
            <person name="Bajic V.B."/>
            <person name="Stingl U."/>
        </authorList>
    </citation>
    <scope>NUCLEOTIDE SEQUENCE [LARGE SCALE GENOMIC DNA]</scope>
    <source>
        <strain evidence="6 7">SSD-17B</strain>
    </source>
</reference>
<dbReference type="FunCoup" id="U2EC39">
    <property type="interactions" value="268"/>
</dbReference>
<dbReference type="PANTHER" id="PTHR33514">
    <property type="entry name" value="PROTEIN ABCI12, CHLOROPLASTIC"/>
    <property type="match status" value="1"/>
</dbReference>
<comment type="caution">
    <text evidence="6">The sequence shown here is derived from an EMBL/GenBank/DDBJ whole genome shotgun (WGS) entry which is preliminary data.</text>
</comment>
<dbReference type="eggNOG" id="COG0619">
    <property type="taxonomic scope" value="Bacteria"/>
</dbReference>
<evidence type="ECO:0000256" key="5">
    <source>
        <dbReference type="SAM" id="Phobius"/>
    </source>
</evidence>
<evidence type="ECO:0000256" key="3">
    <source>
        <dbReference type="ARBA" id="ARBA00022989"/>
    </source>
</evidence>
<keyword evidence="4 5" id="KW-0472">Membrane</keyword>
<protein>
    <submittedName>
        <fullName evidence="6">Energy-coupling factor transporter transmembrane protein EcfT</fullName>
    </submittedName>
</protein>
<dbReference type="Pfam" id="PF02361">
    <property type="entry name" value="CbiQ"/>
    <property type="match status" value="1"/>
</dbReference>
<dbReference type="GO" id="GO:0005886">
    <property type="term" value="C:plasma membrane"/>
    <property type="evidence" value="ECO:0007669"/>
    <property type="project" value="UniProtKB-ARBA"/>
</dbReference>
<comment type="subcellular location">
    <subcellularLocation>
        <location evidence="1">Membrane</location>
        <topology evidence="1">Multi-pass membrane protein</topology>
    </subcellularLocation>
</comment>
<feature type="transmembrane region" description="Helical" evidence="5">
    <location>
        <begin position="106"/>
        <end position="129"/>
    </location>
</feature>
<dbReference type="InterPro" id="IPR003339">
    <property type="entry name" value="ABC/ECF_trnsptr_transmembrane"/>
</dbReference>
<keyword evidence="7" id="KW-1185">Reference proteome</keyword>
<accession>U2EC39</accession>
<feature type="transmembrane region" description="Helical" evidence="5">
    <location>
        <begin position="46"/>
        <end position="66"/>
    </location>
</feature>
<name>U2EC39_9MOLU</name>
<keyword evidence="2 5" id="KW-0812">Transmembrane</keyword>
<evidence type="ECO:0000256" key="2">
    <source>
        <dbReference type="ARBA" id="ARBA00022692"/>
    </source>
</evidence>
<dbReference type="OrthoDB" id="8075495at2"/>
<evidence type="ECO:0000313" key="7">
    <source>
        <dbReference type="Proteomes" id="UP000005707"/>
    </source>
</evidence>
<gene>
    <name evidence="6" type="primary">ecfT</name>
    <name evidence="6" type="ORF">HLPCO_001342</name>
</gene>
<reference evidence="6 7" key="2">
    <citation type="journal article" date="2013" name="PLoS ONE">
        <title>INDIGO - INtegrated Data Warehouse of MIcrobial GenOmes with Examples from the Red Sea Extremophiles.</title>
        <authorList>
            <person name="Alam I."/>
            <person name="Antunes A."/>
            <person name="Kamau A.A."/>
            <person name="Ba Alawi W."/>
            <person name="Kalkatawi M."/>
            <person name="Stingl U."/>
            <person name="Bajic V.B."/>
        </authorList>
    </citation>
    <scope>NUCLEOTIDE SEQUENCE [LARGE SCALE GENOMIC DNA]</scope>
    <source>
        <strain evidence="6 7">SSD-17B</strain>
    </source>
</reference>
<dbReference type="AlphaFoldDB" id="U2EC39"/>
<dbReference type="RefSeq" id="WP_008825067.1">
    <property type="nucleotide sequence ID" value="NZ_AFNU02000004.1"/>
</dbReference>
<organism evidence="6 7">
    <name type="scientific">Haloplasma contractile SSD-17B</name>
    <dbReference type="NCBI Taxonomy" id="1033810"/>
    <lineage>
        <taxon>Bacteria</taxon>
        <taxon>Bacillati</taxon>
        <taxon>Mycoplasmatota</taxon>
        <taxon>Mollicutes</taxon>
        <taxon>Haloplasmatales</taxon>
        <taxon>Haloplasmataceae</taxon>
        <taxon>Haloplasma</taxon>
    </lineage>
</organism>
<dbReference type="EMBL" id="AFNU02000004">
    <property type="protein sequence ID" value="ERJ12356.1"/>
    <property type="molecule type" value="Genomic_DNA"/>
</dbReference>
<feature type="transmembrane region" description="Helical" evidence="5">
    <location>
        <begin position="20"/>
        <end position="39"/>
    </location>
</feature>